<dbReference type="SUPFAM" id="SSF82784">
    <property type="entry name" value="OsmC-like"/>
    <property type="match status" value="1"/>
</dbReference>
<dbReference type="InterPro" id="IPR036102">
    <property type="entry name" value="OsmC/Ohrsf"/>
</dbReference>
<dbReference type="Pfam" id="PF02566">
    <property type="entry name" value="OsmC"/>
    <property type="match status" value="1"/>
</dbReference>
<organism evidence="2 3">
    <name type="scientific">Fulvivirga lutea</name>
    <dbReference type="NCBI Taxonomy" id="2810512"/>
    <lineage>
        <taxon>Bacteria</taxon>
        <taxon>Pseudomonadati</taxon>
        <taxon>Bacteroidota</taxon>
        <taxon>Cytophagia</taxon>
        <taxon>Cytophagales</taxon>
        <taxon>Fulvivirgaceae</taxon>
        <taxon>Fulvivirga</taxon>
    </lineage>
</organism>
<dbReference type="PANTHER" id="PTHR34352:SF1">
    <property type="entry name" value="PROTEIN YHFA"/>
    <property type="match status" value="1"/>
</dbReference>
<sequence>MKITTTYNSDYEYTSSTEEGQKVKIDMKDKGKTDMSPMQLVLSALSGCVAVEVALMIQKRRKKLVDLRIEAEGTRRNETPKGFTDIHLKFILVSPDATVEELEKVTKLGLENYCSVGNSLKANVTFDCAIERP</sequence>
<dbReference type="InterPro" id="IPR003718">
    <property type="entry name" value="OsmC/Ohr_fam"/>
</dbReference>
<proteinExistence type="predicted"/>
<name>A0A974WE06_9BACT</name>
<dbReference type="PANTHER" id="PTHR34352">
    <property type="entry name" value="PROTEIN YHFA"/>
    <property type="match status" value="1"/>
</dbReference>
<dbReference type="EMBL" id="CP070608">
    <property type="protein sequence ID" value="QSE95985.1"/>
    <property type="molecule type" value="Genomic_DNA"/>
</dbReference>
<dbReference type="Gene3D" id="3.30.300.20">
    <property type="match status" value="1"/>
</dbReference>
<keyword evidence="1" id="KW-0472">Membrane</keyword>
<dbReference type="RefSeq" id="WP_205720498.1">
    <property type="nucleotide sequence ID" value="NZ_CP070608.1"/>
</dbReference>
<dbReference type="InterPro" id="IPR015946">
    <property type="entry name" value="KH_dom-like_a/b"/>
</dbReference>
<dbReference type="KEGG" id="fuv:JR347_10180"/>
<accession>A0A974WE06</accession>
<feature type="transmembrane region" description="Helical" evidence="1">
    <location>
        <begin position="37"/>
        <end position="57"/>
    </location>
</feature>
<gene>
    <name evidence="2" type="ORF">JR347_10180</name>
</gene>
<keyword evidence="3" id="KW-1185">Reference proteome</keyword>
<dbReference type="Proteomes" id="UP000662783">
    <property type="component" value="Chromosome"/>
</dbReference>
<dbReference type="AlphaFoldDB" id="A0A974WE06"/>
<reference evidence="2" key="1">
    <citation type="submission" date="2021-02" db="EMBL/GenBank/DDBJ databases">
        <title>Fulvivirga sp. S481 isolated from sea water.</title>
        <authorList>
            <person name="Bae S.S."/>
            <person name="Baek K."/>
        </authorList>
    </citation>
    <scope>NUCLEOTIDE SEQUENCE</scope>
    <source>
        <strain evidence="2">S481</strain>
    </source>
</reference>
<keyword evidence="1" id="KW-0812">Transmembrane</keyword>
<evidence type="ECO:0000313" key="3">
    <source>
        <dbReference type="Proteomes" id="UP000662783"/>
    </source>
</evidence>
<protein>
    <submittedName>
        <fullName evidence="2">OsmC family protein</fullName>
    </submittedName>
</protein>
<evidence type="ECO:0000313" key="2">
    <source>
        <dbReference type="EMBL" id="QSE95985.1"/>
    </source>
</evidence>
<evidence type="ECO:0000256" key="1">
    <source>
        <dbReference type="SAM" id="Phobius"/>
    </source>
</evidence>
<keyword evidence="1" id="KW-1133">Transmembrane helix</keyword>